<keyword evidence="3" id="KW-0812">Transmembrane</keyword>
<dbReference type="SMART" id="SM00331">
    <property type="entry name" value="PP2C_SIG"/>
    <property type="match status" value="1"/>
</dbReference>
<dbReference type="InterPro" id="IPR052016">
    <property type="entry name" value="Bact_Sigma-Reg"/>
</dbReference>
<evidence type="ECO:0000256" key="2">
    <source>
        <dbReference type="SAM" id="Coils"/>
    </source>
</evidence>
<dbReference type="GO" id="GO:0007165">
    <property type="term" value="P:signal transduction"/>
    <property type="evidence" value="ECO:0007669"/>
    <property type="project" value="InterPro"/>
</dbReference>
<dbReference type="PANTHER" id="PTHR43156:SF2">
    <property type="entry name" value="STAGE II SPORULATION PROTEIN E"/>
    <property type="match status" value="1"/>
</dbReference>
<feature type="transmembrane region" description="Helical" evidence="3">
    <location>
        <begin position="316"/>
        <end position="338"/>
    </location>
</feature>
<evidence type="ECO:0000313" key="6">
    <source>
        <dbReference type="Proteomes" id="UP000469724"/>
    </source>
</evidence>
<name>A0A7K3NGT7_9BACT</name>
<proteinExistence type="predicted"/>
<dbReference type="Gene3D" id="3.30.450.20">
    <property type="entry name" value="PAS domain"/>
    <property type="match status" value="2"/>
</dbReference>
<dbReference type="SMART" id="SM00304">
    <property type="entry name" value="HAMP"/>
    <property type="match status" value="1"/>
</dbReference>
<protein>
    <submittedName>
        <fullName evidence="5">SpoIIE family protein phosphatase</fullName>
    </submittedName>
</protein>
<dbReference type="RefSeq" id="WP_163300465.1">
    <property type="nucleotide sequence ID" value="NZ_JAAGRQ010000004.1"/>
</dbReference>
<keyword evidence="3" id="KW-0472">Membrane</keyword>
<dbReference type="CDD" id="cd06225">
    <property type="entry name" value="HAMP"/>
    <property type="match status" value="1"/>
</dbReference>
<dbReference type="Gene3D" id="6.10.340.10">
    <property type="match status" value="1"/>
</dbReference>
<dbReference type="PROSITE" id="PS50885">
    <property type="entry name" value="HAMP"/>
    <property type="match status" value="1"/>
</dbReference>
<accession>A0A7K3NGT7</accession>
<dbReference type="CDD" id="cd12913">
    <property type="entry name" value="PDC1_MCP_like"/>
    <property type="match status" value="1"/>
</dbReference>
<dbReference type="EMBL" id="JAAGRQ010000004">
    <property type="protein sequence ID" value="NDY55411.1"/>
    <property type="molecule type" value="Genomic_DNA"/>
</dbReference>
<keyword evidence="2" id="KW-0175">Coiled coil</keyword>
<dbReference type="Gene3D" id="3.60.40.10">
    <property type="entry name" value="PPM-type phosphatase domain"/>
    <property type="match status" value="1"/>
</dbReference>
<dbReference type="SUPFAM" id="SSF158472">
    <property type="entry name" value="HAMP domain-like"/>
    <property type="match status" value="1"/>
</dbReference>
<keyword evidence="6" id="KW-1185">Reference proteome</keyword>
<dbReference type="InterPro" id="IPR036457">
    <property type="entry name" value="PPM-type-like_dom_sf"/>
</dbReference>
<evidence type="ECO:0000259" key="4">
    <source>
        <dbReference type="PROSITE" id="PS50885"/>
    </source>
</evidence>
<dbReference type="InterPro" id="IPR003660">
    <property type="entry name" value="HAMP_dom"/>
</dbReference>
<dbReference type="Pfam" id="PF22673">
    <property type="entry name" value="MCP-like_PDC_1"/>
    <property type="match status" value="1"/>
</dbReference>
<comment type="caution">
    <text evidence="5">The sequence shown here is derived from an EMBL/GenBank/DDBJ whole genome shotgun (WGS) entry which is preliminary data.</text>
</comment>
<dbReference type="AlphaFoldDB" id="A0A7K3NGT7"/>
<gene>
    <name evidence="5" type="ORF">G3N56_01465</name>
</gene>
<evidence type="ECO:0000256" key="1">
    <source>
        <dbReference type="ARBA" id="ARBA00022801"/>
    </source>
</evidence>
<dbReference type="Proteomes" id="UP000469724">
    <property type="component" value="Unassembled WGS sequence"/>
</dbReference>
<feature type="coiled-coil region" evidence="2">
    <location>
        <begin position="384"/>
        <end position="411"/>
    </location>
</feature>
<dbReference type="Pfam" id="PF07228">
    <property type="entry name" value="SpoIIE"/>
    <property type="match status" value="1"/>
</dbReference>
<reference evidence="5 6" key="1">
    <citation type="submission" date="2020-02" db="EMBL/GenBank/DDBJ databases">
        <title>Comparative genomics of sulfur disproportionating microorganisms.</title>
        <authorList>
            <person name="Ward L.M."/>
            <person name="Bertran E."/>
            <person name="Johnston D.T."/>
        </authorList>
    </citation>
    <scope>NUCLEOTIDE SEQUENCE [LARGE SCALE GENOMIC DNA]</scope>
    <source>
        <strain evidence="5 6">DSM 3696</strain>
    </source>
</reference>
<dbReference type="GO" id="GO:0016020">
    <property type="term" value="C:membrane"/>
    <property type="evidence" value="ECO:0007669"/>
    <property type="project" value="InterPro"/>
</dbReference>
<dbReference type="SUPFAM" id="SSF81606">
    <property type="entry name" value="PP2C-like"/>
    <property type="match status" value="1"/>
</dbReference>
<keyword evidence="3" id="KW-1133">Transmembrane helix</keyword>
<dbReference type="CDD" id="cd12912">
    <property type="entry name" value="PDC2_MCP_like"/>
    <property type="match status" value="1"/>
</dbReference>
<keyword evidence="1" id="KW-0378">Hydrolase</keyword>
<dbReference type="GO" id="GO:0016791">
    <property type="term" value="F:phosphatase activity"/>
    <property type="evidence" value="ECO:0007669"/>
    <property type="project" value="TreeGrafter"/>
</dbReference>
<dbReference type="InterPro" id="IPR001932">
    <property type="entry name" value="PPM-type_phosphatase-like_dom"/>
</dbReference>
<feature type="domain" description="HAMP" evidence="4">
    <location>
        <begin position="336"/>
        <end position="389"/>
    </location>
</feature>
<dbReference type="PANTHER" id="PTHR43156">
    <property type="entry name" value="STAGE II SPORULATION PROTEIN E-RELATED"/>
    <property type="match status" value="1"/>
</dbReference>
<sequence>MPTPQSSARHFGLGFKLALFILTSTTLIFAAAFSYNYYCSRQLILKNVAESAKNLAHDSVQRMETVFAGVARIPTFLALNLDESFPPIGELTEFLRDFLHAVPEVYGATVAFEPYAFEPRTRYFAPYTFKDKNDLSFTMLGGDGYDYFLLDWYLIPKELGKPMWSEPYFDEGGGDILMTTLSIPFYRDGGKTFSGVVTADISLDWLKSLVAKISVFNSGYAFLLSKNGVFVAHPENRYLMRESIFSLAEDMGSVELRDIGKAMVRGTEGYARLPEAFLGKPAWVYYAPVPATGWSMGIIVPENELLADLHTLSREILTLGALGFALLFAVIAAISIRITRPLRTLAEKSSEIAKGNLDVDLPTVKGSDEVGELSRSFHDMRNALKDYIANLTETTKAKERMESELKIAKNIQMSFLPKRFPPFPDISRFDLHAALEPAREVGGDLYDFFLLDETHLFFSVGDVSGKGVPAALFMAVTKTLVKGNAEPGMDPAAILSRVNTELCVDNEQLLFVTMFCGILDFTTGELAFSNAGHNPPVLLRADGATDFLELPRGLFLGIMEDAAYRTGRIVLGPGDALVVYTDGVTEAMNEAEELYSSLRLLELLRAATDKSAVALTDTVMESVITYEGDAPQADDITVLALTYTG</sequence>
<evidence type="ECO:0000313" key="5">
    <source>
        <dbReference type="EMBL" id="NDY55411.1"/>
    </source>
</evidence>
<organism evidence="5 6">
    <name type="scientific">Desulfolutivibrio sulfodismutans</name>
    <dbReference type="NCBI Taxonomy" id="63561"/>
    <lineage>
        <taxon>Bacteria</taxon>
        <taxon>Pseudomonadati</taxon>
        <taxon>Thermodesulfobacteriota</taxon>
        <taxon>Desulfovibrionia</taxon>
        <taxon>Desulfovibrionales</taxon>
        <taxon>Desulfovibrionaceae</taxon>
        <taxon>Desulfolutivibrio</taxon>
    </lineage>
</organism>
<dbReference type="Pfam" id="PF00672">
    <property type="entry name" value="HAMP"/>
    <property type="match status" value="1"/>
</dbReference>
<evidence type="ECO:0000256" key="3">
    <source>
        <dbReference type="SAM" id="Phobius"/>
    </source>
</evidence>